<evidence type="ECO:0000256" key="11">
    <source>
        <dbReference type="ARBA" id="ARBA00024442"/>
    </source>
</evidence>
<keyword evidence="7" id="KW-1278">Translocase</keyword>
<evidence type="ECO:0000256" key="5">
    <source>
        <dbReference type="ARBA" id="ARBA00022840"/>
    </source>
</evidence>
<comment type="subcellular location">
    <subcellularLocation>
        <location evidence="1">Cytoplasm</location>
    </subcellularLocation>
</comment>
<dbReference type="GO" id="GO:0008564">
    <property type="term" value="F:protein-exporting ATPase activity"/>
    <property type="evidence" value="ECO:0007669"/>
    <property type="project" value="UniProtKB-EC"/>
</dbReference>
<evidence type="ECO:0000313" key="15">
    <source>
        <dbReference type="EMBL" id="KMO27459.1"/>
    </source>
</evidence>
<name>A0A0J6S1D6_9HYPH</name>
<evidence type="ECO:0000256" key="10">
    <source>
        <dbReference type="ARBA" id="ARBA00024382"/>
    </source>
</evidence>
<dbReference type="InterPro" id="IPR040627">
    <property type="entry name" value="T3SS_ATPase_C"/>
</dbReference>
<dbReference type="InterPro" id="IPR003593">
    <property type="entry name" value="AAA+_ATPase"/>
</dbReference>
<evidence type="ECO:0000256" key="8">
    <source>
        <dbReference type="ARBA" id="ARBA00023026"/>
    </source>
</evidence>
<evidence type="ECO:0000256" key="6">
    <source>
        <dbReference type="ARBA" id="ARBA00022927"/>
    </source>
</evidence>
<dbReference type="InterPro" id="IPR027417">
    <property type="entry name" value="P-loop_NTPase"/>
</dbReference>
<evidence type="ECO:0000256" key="3">
    <source>
        <dbReference type="ARBA" id="ARBA00022490"/>
    </source>
</evidence>
<dbReference type="PATRIC" id="fig|270351.6.peg.4602"/>
<evidence type="ECO:0000256" key="7">
    <source>
        <dbReference type="ARBA" id="ARBA00022967"/>
    </source>
</evidence>
<dbReference type="InterPro" id="IPR004100">
    <property type="entry name" value="ATPase_F1/V1/A1_a/bsu_N"/>
</dbReference>
<dbReference type="Pfam" id="PF18269">
    <property type="entry name" value="T3SS_ATPase_C"/>
    <property type="match status" value="1"/>
</dbReference>
<protein>
    <recommendedName>
        <fullName evidence="11">Type 3 secretion system ATPase</fullName>
        <ecNumber evidence="10">7.4.2.8</ecNumber>
    </recommendedName>
</protein>
<evidence type="ECO:0000256" key="13">
    <source>
        <dbReference type="SAM" id="MobiDB-lite"/>
    </source>
</evidence>
<dbReference type="Proteomes" id="UP000035929">
    <property type="component" value="Unassembled WGS sequence"/>
</dbReference>
<reference evidence="15 16" key="1">
    <citation type="submission" date="2015-03" db="EMBL/GenBank/DDBJ databases">
        <title>Genome sequencing of Methylobacterium aquaticum DSM16371 type strain.</title>
        <authorList>
            <person name="Chaudhry V."/>
            <person name="Patil P.B."/>
        </authorList>
    </citation>
    <scope>NUCLEOTIDE SEQUENCE [LARGE SCALE GENOMIC DNA]</scope>
    <source>
        <strain evidence="15 16">DSM 16371</strain>
    </source>
</reference>
<dbReference type="NCBIfam" id="TIGR02546">
    <property type="entry name" value="III_secr_ATP"/>
    <property type="match status" value="1"/>
</dbReference>
<dbReference type="SMART" id="SM00382">
    <property type="entry name" value="AAA"/>
    <property type="match status" value="1"/>
</dbReference>
<evidence type="ECO:0000256" key="9">
    <source>
        <dbReference type="ARBA" id="ARBA00024342"/>
    </source>
</evidence>
<dbReference type="SUPFAM" id="SSF52540">
    <property type="entry name" value="P-loop containing nucleoside triphosphate hydrolases"/>
    <property type="match status" value="1"/>
</dbReference>
<dbReference type="CDD" id="cd01136">
    <property type="entry name" value="ATPase_flagellum-secretory_path_III"/>
    <property type="match status" value="1"/>
</dbReference>
<evidence type="ECO:0000259" key="14">
    <source>
        <dbReference type="SMART" id="SM00382"/>
    </source>
</evidence>
<dbReference type="InterPro" id="IPR020003">
    <property type="entry name" value="ATPase_a/bsu_AS"/>
</dbReference>
<dbReference type="InterPro" id="IPR013380">
    <property type="entry name" value="ATPase_T3SS_SctN"/>
</dbReference>
<dbReference type="EMBL" id="LABX01000302">
    <property type="protein sequence ID" value="KMO27459.1"/>
    <property type="molecule type" value="Genomic_DNA"/>
</dbReference>
<keyword evidence="2" id="KW-0813">Transport</keyword>
<accession>A0A0J6S1D6</accession>
<comment type="catalytic activity">
    <reaction evidence="12">
        <text>ATP + H2O + cellular proteinSide 1 = ADP + phosphate + cellular proteinSide 2.</text>
        <dbReference type="EC" id="7.4.2.8"/>
    </reaction>
</comment>
<dbReference type="PROSITE" id="PS00152">
    <property type="entry name" value="ATPASE_ALPHA_BETA"/>
    <property type="match status" value="1"/>
</dbReference>
<sequence length="455" mass="47682">MSAAPSDPRGAAGVLAQAPLAQALPRLREAARAVETRPLRGHVTRAVGTMIHAVVPGVRVGELCRLEDGRGGLALEAEVVGLAGETALLTPIGGIEGLSGRVEVVPTGRMVEVPVGESLLGRILDGRGRPLDGGACLDDSPTRPLRGPAPNPLTRQLVARPMPLGLRVIDGLLTVGEGQRLGIYGEPGGGKSSLLAQIVKGAQADVCVIALIGERGREVREFVERHLGPEGMARSVLVVSTSDRSAVERVQAAQAATAIAEAFRDAGRRVVLMMDSVTRFARALREIGLAAGEPPTRRGFPPSVFASLPGLMERAGPGERGSITAFYTVLVEGDGAGDPIAEETRGILDGHIVLSPALAASGHYPAVDVLTSRSRVMTAVAAADHLKAAARWRELLARYAEAEFLVQVGEYKAGSDPLTDAAIARIGDLRAFLRQAEAETTPFEETIAWMKRLAA</sequence>
<dbReference type="GO" id="GO:0046961">
    <property type="term" value="F:proton-transporting ATPase activity, rotational mechanism"/>
    <property type="evidence" value="ECO:0007669"/>
    <property type="project" value="InterPro"/>
</dbReference>
<comment type="similarity">
    <text evidence="9">Belongs to the ATPase alpha/beta chains family. T3SS ATPase subfamily.</text>
</comment>
<dbReference type="GO" id="GO:0030254">
    <property type="term" value="P:protein secretion by the type III secretion system"/>
    <property type="evidence" value="ECO:0007669"/>
    <property type="project" value="InterPro"/>
</dbReference>
<evidence type="ECO:0000256" key="1">
    <source>
        <dbReference type="ARBA" id="ARBA00004496"/>
    </source>
</evidence>
<dbReference type="GO" id="GO:0005524">
    <property type="term" value="F:ATP binding"/>
    <property type="evidence" value="ECO:0007669"/>
    <property type="project" value="UniProtKB-KW"/>
</dbReference>
<keyword evidence="8" id="KW-0843">Virulence</keyword>
<dbReference type="Pfam" id="PF00006">
    <property type="entry name" value="ATP-synt_ab"/>
    <property type="match status" value="1"/>
</dbReference>
<dbReference type="Pfam" id="PF02874">
    <property type="entry name" value="ATP-synt_ab_N"/>
    <property type="match status" value="1"/>
</dbReference>
<dbReference type="GO" id="GO:0030257">
    <property type="term" value="C:type III protein secretion system complex"/>
    <property type="evidence" value="ECO:0007669"/>
    <property type="project" value="InterPro"/>
</dbReference>
<keyword evidence="4" id="KW-0547">Nucleotide-binding</keyword>
<proteinExistence type="inferred from homology"/>
<dbReference type="PANTHER" id="PTHR15184">
    <property type="entry name" value="ATP SYNTHASE"/>
    <property type="match status" value="1"/>
</dbReference>
<dbReference type="PANTHER" id="PTHR15184:SF9">
    <property type="entry name" value="SPI-1 TYPE 3 SECRETION SYSTEM ATPASE"/>
    <property type="match status" value="1"/>
</dbReference>
<organism evidence="15 16">
    <name type="scientific">Methylobacterium aquaticum</name>
    <dbReference type="NCBI Taxonomy" id="270351"/>
    <lineage>
        <taxon>Bacteria</taxon>
        <taxon>Pseudomonadati</taxon>
        <taxon>Pseudomonadota</taxon>
        <taxon>Alphaproteobacteria</taxon>
        <taxon>Hyphomicrobiales</taxon>
        <taxon>Methylobacteriaceae</taxon>
        <taxon>Methylobacterium</taxon>
    </lineage>
</organism>
<dbReference type="NCBIfam" id="TIGR01026">
    <property type="entry name" value="fliI_yscN"/>
    <property type="match status" value="1"/>
</dbReference>
<dbReference type="GO" id="GO:0016887">
    <property type="term" value="F:ATP hydrolysis activity"/>
    <property type="evidence" value="ECO:0007669"/>
    <property type="project" value="InterPro"/>
</dbReference>
<dbReference type="GO" id="GO:0005737">
    <property type="term" value="C:cytoplasm"/>
    <property type="evidence" value="ECO:0007669"/>
    <property type="project" value="UniProtKB-SubCell"/>
</dbReference>
<evidence type="ECO:0000256" key="12">
    <source>
        <dbReference type="ARBA" id="ARBA00034006"/>
    </source>
</evidence>
<dbReference type="Gene3D" id="3.40.50.12240">
    <property type="match status" value="1"/>
</dbReference>
<dbReference type="AlphaFoldDB" id="A0A0J6S1D6"/>
<dbReference type="GO" id="GO:0046933">
    <property type="term" value="F:proton-transporting ATP synthase activity, rotational mechanism"/>
    <property type="evidence" value="ECO:0007669"/>
    <property type="project" value="TreeGrafter"/>
</dbReference>
<dbReference type="InterPro" id="IPR050053">
    <property type="entry name" value="ATPase_alpha/beta_chains"/>
</dbReference>
<keyword evidence="3" id="KW-0963">Cytoplasm</keyword>
<feature type="domain" description="AAA+ ATPase" evidence="14">
    <location>
        <begin position="177"/>
        <end position="358"/>
    </location>
</feature>
<dbReference type="InterPro" id="IPR000194">
    <property type="entry name" value="ATPase_F1/V1/A1_a/bsu_nucl-bd"/>
</dbReference>
<dbReference type="FunFam" id="3.40.50.12240:FF:000002">
    <property type="entry name" value="Flagellum-specific ATP synthase FliI"/>
    <property type="match status" value="1"/>
</dbReference>
<keyword evidence="6" id="KW-0653">Protein transport</keyword>
<dbReference type="InterPro" id="IPR005714">
    <property type="entry name" value="ATPase_T3SS_FliI/YscN"/>
</dbReference>
<dbReference type="EC" id="7.4.2.8" evidence="10"/>
<feature type="region of interest" description="Disordered" evidence="13">
    <location>
        <begin position="134"/>
        <end position="153"/>
    </location>
</feature>
<evidence type="ECO:0000256" key="4">
    <source>
        <dbReference type="ARBA" id="ARBA00022741"/>
    </source>
</evidence>
<evidence type="ECO:0000313" key="16">
    <source>
        <dbReference type="Proteomes" id="UP000035929"/>
    </source>
</evidence>
<keyword evidence="5" id="KW-0067">ATP-binding</keyword>
<comment type="caution">
    <text evidence="15">The sequence shown here is derived from an EMBL/GenBank/DDBJ whole genome shotgun (WGS) entry which is preliminary data.</text>
</comment>
<gene>
    <name evidence="15" type="primary">fliI</name>
    <name evidence="15" type="ORF">VP06_30650</name>
</gene>
<evidence type="ECO:0000256" key="2">
    <source>
        <dbReference type="ARBA" id="ARBA00022448"/>
    </source>
</evidence>
<dbReference type="CDD" id="cd18117">
    <property type="entry name" value="ATP-synt_flagellum-secretory_path_III_N"/>
    <property type="match status" value="1"/>
</dbReference>